<keyword evidence="5" id="KW-0548">Nucleotidyltransferase</keyword>
<dbReference type="InterPro" id="IPR000160">
    <property type="entry name" value="GGDEF_dom"/>
</dbReference>
<accession>A0A380AAS1</accession>
<feature type="domain" description="GGDEF" evidence="4">
    <location>
        <begin position="169"/>
        <end position="302"/>
    </location>
</feature>
<comment type="cofactor">
    <cofactor evidence="1">
        <name>Mg(2+)</name>
        <dbReference type="ChEBI" id="CHEBI:18420"/>
    </cofactor>
</comment>
<sequence length="309" mass="34376">MFSLSQTLSIFAALPDPVFILTRSGRYAAVLGGSDSRYYHDGTTLIGQYISQVIQQPKCEWFLSQIAQALLSRRLWVVEYSLGGNDVKGLTEQGPAEPIWFEGRVQALDFQIEGEDAVVWVASNITRRHHLELELRERCERDPLTQLYNRRKLLKLLTENLTLFQRYRTPTSILIFDLDNLKKLNDSSGHLMGDKAIVTLGEVCLASLRTQDIASRYGGDEFVILMPHTAAEQALPIAERLRSECARRLRALGIAAECASISGGLSEFQCSDTSIDAVVSRADGALYQAKAQGRNRIVLAKGPECTESP</sequence>
<dbReference type="InterPro" id="IPR050469">
    <property type="entry name" value="Diguanylate_Cyclase"/>
</dbReference>
<dbReference type="PANTHER" id="PTHR45138:SF9">
    <property type="entry name" value="DIGUANYLATE CYCLASE DGCM-RELATED"/>
    <property type="match status" value="1"/>
</dbReference>
<dbReference type="SUPFAM" id="SSF55073">
    <property type="entry name" value="Nucleotide cyclase"/>
    <property type="match status" value="1"/>
</dbReference>
<dbReference type="EMBL" id="UGYO01000001">
    <property type="protein sequence ID" value="SUI77017.1"/>
    <property type="molecule type" value="Genomic_DNA"/>
</dbReference>
<dbReference type="SMART" id="SM00267">
    <property type="entry name" value="GGDEF"/>
    <property type="match status" value="1"/>
</dbReference>
<keyword evidence="6" id="KW-1185">Reference proteome</keyword>
<dbReference type="FunFam" id="3.30.70.270:FF:000001">
    <property type="entry name" value="Diguanylate cyclase domain protein"/>
    <property type="match status" value="1"/>
</dbReference>
<dbReference type="GO" id="GO:0052621">
    <property type="term" value="F:diguanylate cyclase activity"/>
    <property type="evidence" value="ECO:0007669"/>
    <property type="project" value="UniProtKB-EC"/>
</dbReference>
<organism evidence="5 6">
    <name type="scientific">Shewanella algae</name>
    <dbReference type="NCBI Taxonomy" id="38313"/>
    <lineage>
        <taxon>Bacteria</taxon>
        <taxon>Pseudomonadati</taxon>
        <taxon>Pseudomonadota</taxon>
        <taxon>Gammaproteobacteria</taxon>
        <taxon>Alteromonadales</taxon>
        <taxon>Shewanellaceae</taxon>
        <taxon>Shewanella</taxon>
    </lineage>
</organism>
<dbReference type="PROSITE" id="PS50887">
    <property type="entry name" value="GGDEF"/>
    <property type="match status" value="1"/>
</dbReference>
<dbReference type="Pfam" id="PF00990">
    <property type="entry name" value="GGDEF"/>
    <property type="match status" value="1"/>
</dbReference>
<dbReference type="CDD" id="cd01949">
    <property type="entry name" value="GGDEF"/>
    <property type="match status" value="1"/>
</dbReference>
<dbReference type="Gene3D" id="3.30.450.20">
    <property type="entry name" value="PAS domain"/>
    <property type="match status" value="1"/>
</dbReference>
<dbReference type="InterPro" id="IPR043128">
    <property type="entry name" value="Rev_trsase/Diguanyl_cyclase"/>
</dbReference>
<evidence type="ECO:0000256" key="1">
    <source>
        <dbReference type="ARBA" id="ARBA00001946"/>
    </source>
</evidence>
<evidence type="ECO:0000256" key="3">
    <source>
        <dbReference type="ARBA" id="ARBA00034247"/>
    </source>
</evidence>
<name>A0A380AAS1_9GAMM</name>
<comment type="catalytic activity">
    <reaction evidence="3">
        <text>2 GTP = 3',3'-c-di-GMP + 2 diphosphate</text>
        <dbReference type="Rhea" id="RHEA:24898"/>
        <dbReference type="ChEBI" id="CHEBI:33019"/>
        <dbReference type="ChEBI" id="CHEBI:37565"/>
        <dbReference type="ChEBI" id="CHEBI:58805"/>
        <dbReference type="EC" id="2.7.7.65"/>
    </reaction>
</comment>
<evidence type="ECO:0000313" key="5">
    <source>
        <dbReference type="EMBL" id="SUI77017.1"/>
    </source>
</evidence>
<keyword evidence="5" id="KW-0808">Transferase</keyword>
<dbReference type="GO" id="GO:0005886">
    <property type="term" value="C:plasma membrane"/>
    <property type="evidence" value="ECO:0007669"/>
    <property type="project" value="TreeGrafter"/>
</dbReference>
<dbReference type="GO" id="GO:1902201">
    <property type="term" value="P:negative regulation of bacterial-type flagellum-dependent cell motility"/>
    <property type="evidence" value="ECO:0007669"/>
    <property type="project" value="TreeGrafter"/>
</dbReference>
<dbReference type="Proteomes" id="UP000254069">
    <property type="component" value="Unassembled WGS sequence"/>
</dbReference>
<dbReference type="InterPro" id="IPR029787">
    <property type="entry name" value="Nucleotide_cyclase"/>
</dbReference>
<evidence type="ECO:0000259" key="4">
    <source>
        <dbReference type="PROSITE" id="PS50887"/>
    </source>
</evidence>
<reference evidence="5 6" key="1">
    <citation type="submission" date="2018-06" db="EMBL/GenBank/DDBJ databases">
        <authorList>
            <consortium name="Pathogen Informatics"/>
            <person name="Doyle S."/>
        </authorList>
    </citation>
    <scope>NUCLEOTIDE SEQUENCE [LARGE SCALE GENOMIC DNA]</scope>
    <source>
        <strain evidence="5 6">NCTC10738</strain>
    </source>
</reference>
<dbReference type="EC" id="2.7.7.65" evidence="2"/>
<proteinExistence type="predicted"/>
<dbReference type="RefSeq" id="WP_115389804.1">
    <property type="nucleotide sequence ID" value="NZ_AP024610.1"/>
</dbReference>
<evidence type="ECO:0000313" key="6">
    <source>
        <dbReference type="Proteomes" id="UP000254069"/>
    </source>
</evidence>
<dbReference type="NCBIfam" id="TIGR00254">
    <property type="entry name" value="GGDEF"/>
    <property type="match status" value="1"/>
</dbReference>
<evidence type="ECO:0000256" key="2">
    <source>
        <dbReference type="ARBA" id="ARBA00012528"/>
    </source>
</evidence>
<protein>
    <recommendedName>
        <fullName evidence="2">diguanylate cyclase</fullName>
        <ecNumber evidence="2">2.7.7.65</ecNumber>
    </recommendedName>
</protein>
<dbReference type="PANTHER" id="PTHR45138">
    <property type="entry name" value="REGULATORY COMPONENTS OF SENSORY TRANSDUCTION SYSTEM"/>
    <property type="match status" value="1"/>
</dbReference>
<dbReference type="GO" id="GO:0043709">
    <property type="term" value="P:cell adhesion involved in single-species biofilm formation"/>
    <property type="evidence" value="ECO:0007669"/>
    <property type="project" value="TreeGrafter"/>
</dbReference>
<dbReference type="Gene3D" id="3.30.70.270">
    <property type="match status" value="1"/>
</dbReference>
<gene>
    <name evidence="5" type="primary">ydaM_3</name>
    <name evidence="5" type="ORF">NCTC10738_02505</name>
</gene>
<dbReference type="AlphaFoldDB" id="A0A380AAS1"/>